<keyword evidence="2" id="KW-1185">Reference proteome</keyword>
<accession>A0ABR2KYZ9</accession>
<reference evidence="1 2" key="1">
    <citation type="submission" date="2024-04" db="EMBL/GenBank/DDBJ databases">
        <title>Tritrichomonas musculus Genome.</title>
        <authorList>
            <person name="Alves-Ferreira E."/>
            <person name="Grigg M."/>
            <person name="Lorenzi H."/>
            <person name="Galac M."/>
        </authorList>
    </citation>
    <scope>NUCLEOTIDE SEQUENCE [LARGE SCALE GENOMIC DNA]</scope>
    <source>
        <strain evidence="1 2">EAF2021</strain>
    </source>
</reference>
<evidence type="ECO:0000313" key="1">
    <source>
        <dbReference type="EMBL" id="KAK8896354.1"/>
    </source>
</evidence>
<evidence type="ECO:0008006" key="3">
    <source>
        <dbReference type="Google" id="ProtNLM"/>
    </source>
</evidence>
<dbReference type="EMBL" id="JAPFFF010000002">
    <property type="protein sequence ID" value="KAK8896354.1"/>
    <property type="molecule type" value="Genomic_DNA"/>
</dbReference>
<gene>
    <name evidence="1" type="ORF">M9Y10_014252</name>
</gene>
<evidence type="ECO:0000313" key="2">
    <source>
        <dbReference type="Proteomes" id="UP001470230"/>
    </source>
</evidence>
<protein>
    <recommendedName>
        <fullName evidence="3">Tubby C-terminal domain-containing protein</fullName>
    </recommendedName>
</protein>
<organism evidence="1 2">
    <name type="scientific">Tritrichomonas musculus</name>
    <dbReference type="NCBI Taxonomy" id="1915356"/>
    <lineage>
        <taxon>Eukaryota</taxon>
        <taxon>Metamonada</taxon>
        <taxon>Parabasalia</taxon>
        <taxon>Tritrichomonadida</taxon>
        <taxon>Tritrichomonadidae</taxon>
        <taxon>Tritrichomonas</taxon>
    </lineage>
</organism>
<proteinExistence type="predicted"/>
<sequence length="249" mass="28654">MTEPPPIDKSKLKSFRELPLMNQKFSHSLSRKSNESKPIHFVTSCKHYDIFKTYRIKRISKTTIKGHTFYFQFLTKDNNEFNNIYYAKFKSRPLGEFVAIQTNPNVHLSSHQFTAVLLNANKMSDFSLRLNEQFGEEVLSLQFSLHTNDEGKTIPRTVSVFTFGQNSENLPKKLINLTPIETENGSWEVDLGDGNAITSIKNCSLVDDKGKNWIYVRKIENDTLEIEALEQFDELRIFAVGISAFLCKV</sequence>
<dbReference type="Proteomes" id="UP001470230">
    <property type="component" value="Unassembled WGS sequence"/>
</dbReference>
<comment type="caution">
    <text evidence="1">The sequence shown here is derived from an EMBL/GenBank/DDBJ whole genome shotgun (WGS) entry which is preliminary data.</text>
</comment>
<name>A0ABR2KYZ9_9EUKA</name>